<dbReference type="InterPro" id="IPR043129">
    <property type="entry name" value="ATPase_NBD"/>
</dbReference>
<dbReference type="RefSeq" id="WP_264140499.1">
    <property type="nucleotide sequence ID" value="NZ_JAOYOD010000010.1"/>
</dbReference>
<keyword evidence="2" id="KW-1185">Reference proteome</keyword>
<sequence>MLELIVGIDIGGTSTKFGLVDTAGKVRIHSSIATDNPDINVYIKDLAKAIRNAADSLDEPVDFIGVGVGAPNGNYKKGTIEDALTYHGLVRCLYQICLIKNLAACTAYQRRQRSGHG</sequence>
<dbReference type="Gene3D" id="3.30.420.40">
    <property type="match status" value="1"/>
</dbReference>
<accession>A0ABT3D256</accession>
<dbReference type="CDD" id="cd23763">
    <property type="entry name" value="ASKHA_ATPase_ROK"/>
    <property type="match status" value="1"/>
</dbReference>
<dbReference type="SUPFAM" id="SSF53067">
    <property type="entry name" value="Actin-like ATPase domain"/>
    <property type="match status" value="1"/>
</dbReference>
<evidence type="ECO:0000313" key="2">
    <source>
        <dbReference type="Proteomes" id="UP001300692"/>
    </source>
</evidence>
<gene>
    <name evidence="1" type="ORF">N7U62_22890</name>
</gene>
<proteinExistence type="predicted"/>
<dbReference type="Proteomes" id="UP001300692">
    <property type="component" value="Unassembled WGS sequence"/>
</dbReference>
<evidence type="ECO:0000313" key="1">
    <source>
        <dbReference type="EMBL" id="MCV9389518.1"/>
    </source>
</evidence>
<name>A0ABT3D256_9BACT</name>
<protein>
    <recommendedName>
        <fullName evidence="3">ROK family protein</fullName>
    </recommendedName>
</protein>
<reference evidence="1 2" key="1">
    <citation type="submission" date="2022-10" db="EMBL/GenBank/DDBJ databases">
        <title>Comparative genomics and taxonomic characterization of three novel marine species of genus Reichenbachiella exhibiting antioxidant and polysaccharide degradation activities.</title>
        <authorList>
            <person name="Muhammad N."/>
            <person name="Lee Y.-J."/>
            <person name="Ko J."/>
            <person name="Kim S.-G."/>
        </authorList>
    </citation>
    <scope>NUCLEOTIDE SEQUENCE [LARGE SCALE GENOMIC DNA]</scope>
    <source>
        <strain evidence="1 2">ABR2-5</strain>
    </source>
</reference>
<evidence type="ECO:0008006" key="3">
    <source>
        <dbReference type="Google" id="ProtNLM"/>
    </source>
</evidence>
<dbReference type="EMBL" id="JAOYOD010000010">
    <property type="protein sequence ID" value="MCV9389518.1"/>
    <property type="molecule type" value="Genomic_DNA"/>
</dbReference>
<organism evidence="1 2">
    <name type="scientific">Reichenbachiella ulvae</name>
    <dbReference type="NCBI Taxonomy" id="2980104"/>
    <lineage>
        <taxon>Bacteria</taxon>
        <taxon>Pseudomonadati</taxon>
        <taxon>Bacteroidota</taxon>
        <taxon>Cytophagia</taxon>
        <taxon>Cytophagales</taxon>
        <taxon>Reichenbachiellaceae</taxon>
        <taxon>Reichenbachiella</taxon>
    </lineage>
</organism>
<comment type="caution">
    <text evidence="1">The sequence shown here is derived from an EMBL/GenBank/DDBJ whole genome shotgun (WGS) entry which is preliminary data.</text>
</comment>